<dbReference type="EMBL" id="QGHB01000014">
    <property type="protein sequence ID" value="PWK82199.1"/>
    <property type="molecule type" value="Genomic_DNA"/>
</dbReference>
<organism evidence="1 2">
    <name type="scientific">Lentzea atacamensis</name>
    <dbReference type="NCBI Taxonomy" id="531938"/>
    <lineage>
        <taxon>Bacteria</taxon>
        <taxon>Bacillati</taxon>
        <taxon>Actinomycetota</taxon>
        <taxon>Actinomycetes</taxon>
        <taxon>Pseudonocardiales</taxon>
        <taxon>Pseudonocardiaceae</taxon>
        <taxon>Lentzea</taxon>
    </lineage>
</organism>
<comment type="caution">
    <text evidence="1">The sequence shown here is derived from an EMBL/GenBank/DDBJ whole genome shotgun (WGS) entry which is preliminary data.</text>
</comment>
<dbReference type="Proteomes" id="UP000246005">
    <property type="component" value="Unassembled WGS sequence"/>
</dbReference>
<protein>
    <recommendedName>
        <fullName evidence="3">Tetratricopeptide repeat-containing protein</fullName>
    </recommendedName>
</protein>
<dbReference type="PANTHER" id="PTHR19959:SF119">
    <property type="entry name" value="FUNGAL LIPASE-LIKE DOMAIN-CONTAINING PROTEIN"/>
    <property type="match status" value="1"/>
</dbReference>
<name>A0A316HPW3_9PSEU</name>
<dbReference type="InterPro" id="IPR011990">
    <property type="entry name" value="TPR-like_helical_dom_sf"/>
</dbReference>
<evidence type="ECO:0008006" key="3">
    <source>
        <dbReference type="Google" id="ProtNLM"/>
    </source>
</evidence>
<proteinExistence type="predicted"/>
<accession>A0A316HPW3</accession>
<reference evidence="1 2" key="1">
    <citation type="submission" date="2018-05" db="EMBL/GenBank/DDBJ databases">
        <title>Genomic Encyclopedia of Type Strains, Phase IV (KMG-IV): sequencing the most valuable type-strain genomes for metagenomic binning, comparative biology and taxonomic classification.</title>
        <authorList>
            <person name="Goeker M."/>
        </authorList>
    </citation>
    <scope>NUCLEOTIDE SEQUENCE [LARGE SCALE GENOMIC DNA]</scope>
    <source>
        <strain evidence="1 2">DSM 45480</strain>
    </source>
</reference>
<dbReference type="InterPro" id="IPR027417">
    <property type="entry name" value="P-loop_NTPase"/>
</dbReference>
<gene>
    <name evidence="1" type="ORF">C8D88_11467</name>
</gene>
<evidence type="ECO:0000313" key="2">
    <source>
        <dbReference type="Proteomes" id="UP000246005"/>
    </source>
</evidence>
<dbReference type="AlphaFoldDB" id="A0A316HPW3"/>
<dbReference type="RefSeq" id="WP_109640728.1">
    <property type="nucleotide sequence ID" value="NZ_QGHB01000014.1"/>
</dbReference>
<evidence type="ECO:0000313" key="1">
    <source>
        <dbReference type="EMBL" id="PWK82199.1"/>
    </source>
</evidence>
<dbReference type="SUPFAM" id="SSF52540">
    <property type="entry name" value="P-loop containing nucleoside triphosphate hydrolases"/>
    <property type="match status" value="1"/>
</dbReference>
<sequence length="810" mass="90796">MDRALSVAALLDPTRQVVPFHGRESELQALTHWRDSPAPAASLLLHAPAGAGKTRLLRHFQEEHWDDEEHGRLLLIDDADRLTWNDVFLQLQDTLRHGPERTRVLLAARTTGWWWSSTRQRIADFDHEVTDVALAPTLDDRAESFTLACQHFAKQLNVTAPDEPPPNIAGETVLDLHLAALTAVHGDPCDVNRTQLVRQLLKRDNGPKNGRIAEDYLAVATPDAPDPDLLARAAQRWPHLRAKLDEIIDANPKIVLDMERDSLRAAAEIGSFTTLEHIARHVFRDERFATDPIPSTITKRLIDRAQDTLERAEMYGMLSARSAVCGLREEAVEASKQEVECYRELVEQDRENRPLLADSLGDLGLRLLAVHRTEEVLQVSEEAIRLWHEIAIDDPETTPHLASALEQISYRYQTLGMPEESMDAISRATLMYQELAKMHPALFRADFARVAAIVARRYHAEGENTHAADSMQLSIANWRILSREDPRYEPELARNLAAAGSMLVELRRAEAADETLKEAVEVFRRLAVVNPQTFQPELADALMRHSQALRDLCEDPDAKLTAQEAVMLWRETGDRKGLGTALLNVVKVAHDYDAELAAAQEAVDVYRELAAENTVWHQADLAIALSMLTEQLLVQDEADKALISAAEVFDIVRRLPSQLIDFFGAKLAIAMQPMTATLSEMEYHAHALESSELMLDIWRALKDKSPSGLGAYIGAVQQHACKLRGAERRVEARNTAHTAVVLWHLTGKDLDREAGYADTLTIYARLCAETKYQLRKALQLTHRAVKIMREVGEPVKLEFALETVEALSSS</sequence>
<dbReference type="SUPFAM" id="SSF48452">
    <property type="entry name" value="TPR-like"/>
    <property type="match status" value="1"/>
</dbReference>
<dbReference type="Gene3D" id="1.25.40.10">
    <property type="entry name" value="Tetratricopeptide repeat domain"/>
    <property type="match status" value="2"/>
</dbReference>
<dbReference type="PANTHER" id="PTHR19959">
    <property type="entry name" value="KINESIN LIGHT CHAIN"/>
    <property type="match status" value="1"/>
</dbReference>